<accession>A0A699RSJ7</accession>
<comment type="caution">
    <text evidence="1">The sequence shown here is derived from an EMBL/GenBank/DDBJ whole genome shotgun (WGS) entry which is preliminary data.</text>
</comment>
<protein>
    <submittedName>
        <fullName evidence="1">Ribonuclease H-like domain-containing protein</fullName>
    </submittedName>
</protein>
<feature type="non-terminal residue" evidence="1">
    <location>
        <position position="1"/>
    </location>
</feature>
<dbReference type="EMBL" id="BKCJ011101528">
    <property type="protein sequence ID" value="GFC85721.1"/>
    <property type="molecule type" value="Genomic_DNA"/>
</dbReference>
<proteinExistence type="predicted"/>
<evidence type="ECO:0000313" key="1">
    <source>
        <dbReference type="EMBL" id="GFC85721.1"/>
    </source>
</evidence>
<name>A0A699RSJ7_TANCI</name>
<dbReference type="AlphaFoldDB" id="A0A699RSJ7"/>
<evidence type="ECO:0000313" key="2">
    <source>
        <dbReference type="EMBL" id="GFC85871.1"/>
    </source>
</evidence>
<dbReference type="EMBL" id="BKCJ011102245">
    <property type="protein sequence ID" value="GFC85871.1"/>
    <property type="molecule type" value="Genomic_DNA"/>
</dbReference>
<organism evidence="1">
    <name type="scientific">Tanacetum cinerariifolium</name>
    <name type="common">Dalmatian daisy</name>
    <name type="synonym">Chrysanthemum cinerariifolium</name>
    <dbReference type="NCBI Taxonomy" id="118510"/>
    <lineage>
        <taxon>Eukaryota</taxon>
        <taxon>Viridiplantae</taxon>
        <taxon>Streptophyta</taxon>
        <taxon>Embryophyta</taxon>
        <taxon>Tracheophyta</taxon>
        <taxon>Spermatophyta</taxon>
        <taxon>Magnoliopsida</taxon>
        <taxon>eudicotyledons</taxon>
        <taxon>Gunneridae</taxon>
        <taxon>Pentapetalae</taxon>
        <taxon>asterids</taxon>
        <taxon>campanulids</taxon>
        <taxon>Asterales</taxon>
        <taxon>Asteraceae</taxon>
        <taxon>Asteroideae</taxon>
        <taxon>Anthemideae</taxon>
        <taxon>Anthemidinae</taxon>
        <taxon>Tanacetum</taxon>
    </lineage>
</organism>
<reference evidence="1" key="1">
    <citation type="journal article" date="2019" name="Sci. Rep.">
        <title>Draft genome of Tanacetum cinerariifolium, the natural source of mosquito coil.</title>
        <authorList>
            <person name="Yamashiro T."/>
            <person name="Shiraishi A."/>
            <person name="Satake H."/>
            <person name="Nakayama K."/>
        </authorList>
    </citation>
    <scope>NUCLEOTIDE SEQUENCE</scope>
</reference>
<gene>
    <name evidence="1" type="ORF">Tci_857691</name>
    <name evidence="2" type="ORF">Tci_857841</name>
</gene>
<sequence>LKARGTLLMALPDKHQLKFNPHKDAKTLMEAIEKSTNEPASVAASVYAVSSKIYVSALPNVDSLSNAVIYSFFASQSNIPQLDNDDLKQIDADDLVEMDLKWQIAMLTVRAIRFLQRTGRNL</sequence>